<proteinExistence type="predicted"/>
<geneLocation type="mitochondrion" evidence="1"/>
<sequence length="43" mass="5180">MQALPTMEPIYRIFRESWKNTLMFLKKTLMVDRQNVIMIMSSS</sequence>
<dbReference type="AlphaFoldDB" id="A0A124GMP9"/>
<accession>A0A124GMP9</accession>
<name>A0A124GMP9_PICGL</name>
<keyword evidence="1" id="KW-0496">Mitochondrion</keyword>
<protein>
    <submittedName>
        <fullName evidence="1">Uncharacterized protein</fullName>
    </submittedName>
</protein>
<reference evidence="1" key="1">
    <citation type="journal article" date="2015" name="Genome Biol. Evol.">
        <title>Organellar Genomes of White Spruce (Picea glauca): Assembly and Annotation.</title>
        <authorList>
            <person name="Jackman S.D."/>
            <person name="Warren R.L."/>
            <person name="Gibb E.A."/>
            <person name="Vandervalk B.P."/>
            <person name="Mohamadi H."/>
            <person name="Chu J."/>
            <person name="Raymond A."/>
            <person name="Pleasance S."/>
            <person name="Coope R."/>
            <person name="Wildung M.R."/>
            <person name="Ritland C.E."/>
            <person name="Bousquet J."/>
            <person name="Jones S.J."/>
            <person name="Bohlmann J."/>
            <person name="Birol I."/>
        </authorList>
    </citation>
    <scope>NUCLEOTIDE SEQUENCE [LARGE SCALE GENOMIC DNA]</scope>
    <source>
        <tissue evidence="1">Flushing bud</tissue>
    </source>
</reference>
<organism evidence="1">
    <name type="scientific">Picea glauca</name>
    <name type="common">White spruce</name>
    <name type="synonym">Pinus glauca</name>
    <dbReference type="NCBI Taxonomy" id="3330"/>
    <lineage>
        <taxon>Eukaryota</taxon>
        <taxon>Viridiplantae</taxon>
        <taxon>Streptophyta</taxon>
        <taxon>Embryophyta</taxon>
        <taxon>Tracheophyta</taxon>
        <taxon>Spermatophyta</taxon>
        <taxon>Pinopsida</taxon>
        <taxon>Pinidae</taxon>
        <taxon>Conifers I</taxon>
        <taxon>Pinales</taxon>
        <taxon>Pinaceae</taxon>
        <taxon>Picea</taxon>
    </lineage>
</organism>
<gene>
    <name evidence="1" type="ORF">ABT39_MTgene1864</name>
</gene>
<comment type="caution">
    <text evidence="1">The sequence shown here is derived from an EMBL/GenBank/DDBJ whole genome shotgun (WGS) entry which is preliminary data.</text>
</comment>
<evidence type="ECO:0000313" key="1">
    <source>
        <dbReference type="EMBL" id="KUM46358.1"/>
    </source>
</evidence>
<dbReference type="EMBL" id="LKAM01000012">
    <property type="protein sequence ID" value="KUM46358.1"/>
    <property type="molecule type" value="Genomic_DNA"/>
</dbReference>